<evidence type="ECO:0000313" key="3">
    <source>
        <dbReference type="Proteomes" id="UP000298787"/>
    </source>
</evidence>
<feature type="compositionally biased region" description="Basic and acidic residues" evidence="1">
    <location>
        <begin position="40"/>
        <end position="58"/>
    </location>
</feature>
<gene>
    <name evidence="2" type="ORF">D9C73_004566</name>
</gene>
<sequence>MCSPSSRLHEGFLVQHVLPEQREPVRHHQRPARPLQTLREQLRGDEVTGSPRSHDPLLLRRHHHHDHQHHHHARQERLRHGTNHQYRPGRRHRGGSHLPSEPVRPAQEQPHPEPLRPAAGAPEPVSQPQPSAARQPHQLAALDPARLPAPQTGHWTGAPSSSRARKL</sequence>
<keyword evidence="3" id="KW-1185">Reference proteome</keyword>
<organism evidence="2 3">
    <name type="scientific">Collichthys lucidus</name>
    <name type="common">Big head croaker</name>
    <name type="synonym">Sciaena lucida</name>
    <dbReference type="NCBI Taxonomy" id="240159"/>
    <lineage>
        <taxon>Eukaryota</taxon>
        <taxon>Metazoa</taxon>
        <taxon>Chordata</taxon>
        <taxon>Craniata</taxon>
        <taxon>Vertebrata</taxon>
        <taxon>Euteleostomi</taxon>
        <taxon>Actinopterygii</taxon>
        <taxon>Neopterygii</taxon>
        <taxon>Teleostei</taxon>
        <taxon>Neoteleostei</taxon>
        <taxon>Acanthomorphata</taxon>
        <taxon>Eupercaria</taxon>
        <taxon>Sciaenidae</taxon>
        <taxon>Collichthys</taxon>
    </lineage>
</organism>
<dbReference type="EMBL" id="CM014081">
    <property type="protein sequence ID" value="TKS70497.1"/>
    <property type="molecule type" value="Genomic_DNA"/>
</dbReference>
<dbReference type="AlphaFoldDB" id="A0A4U5U842"/>
<feature type="compositionally biased region" description="Basic residues" evidence="1">
    <location>
        <begin position="59"/>
        <end position="74"/>
    </location>
</feature>
<evidence type="ECO:0000313" key="2">
    <source>
        <dbReference type="EMBL" id="TKS70497.1"/>
    </source>
</evidence>
<feature type="compositionally biased region" description="Low complexity" evidence="1">
    <location>
        <begin position="139"/>
        <end position="150"/>
    </location>
</feature>
<protein>
    <submittedName>
        <fullName evidence="2">Uncharacterized protein</fullName>
    </submittedName>
</protein>
<accession>A0A4U5U842</accession>
<name>A0A4U5U842_COLLU</name>
<proteinExistence type="predicted"/>
<reference evidence="2 3" key="1">
    <citation type="submission" date="2019-01" db="EMBL/GenBank/DDBJ databases">
        <title>Genome Assembly of Collichthys lucidus.</title>
        <authorList>
            <person name="Cai M."/>
            <person name="Xiao S."/>
        </authorList>
    </citation>
    <scope>NUCLEOTIDE SEQUENCE [LARGE SCALE GENOMIC DNA]</scope>
    <source>
        <strain evidence="2">JT15FE1705JMU</strain>
        <tissue evidence="2">Muscle</tissue>
    </source>
</reference>
<dbReference type="Proteomes" id="UP000298787">
    <property type="component" value="Chromosome 4"/>
</dbReference>
<feature type="region of interest" description="Disordered" evidence="1">
    <location>
        <begin position="19"/>
        <end position="167"/>
    </location>
</feature>
<evidence type="ECO:0000256" key="1">
    <source>
        <dbReference type="SAM" id="MobiDB-lite"/>
    </source>
</evidence>
<feature type="compositionally biased region" description="Polar residues" evidence="1">
    <location>
        <begin position="158"/>
        <end position="167"/>
    </location>
</feature>